<dbReference type="InterPro" id="IPR000182">
    <property type="entry name" value="GNAT_dom"/>
</dbReference>
<reference evidence="2" key="2">
    <citation type="submission" date="2023-03" db="EMBL/GenBank/DDBJ databases">
        <authorList>
            <person name="Zhang Z."/>
        </authorList>
    </citation>
    <scope>NUCLEOTIDE SEQUENCE</scope>
    <source>
        <strain evidence="2">DSA</strain>
    </source>
</reference>
<dbReference type="CDD" id="cd04301">
    <property type="entry name" value="NAT_SF"/>
    <property type="match status" value="1"/>
</dbReference>
<dbReference type="Proteomes" id="UP001172911">
    <property type="component" value="Unassembled WGS sequence"/>
</dbReference>
<evidence type="ECO:0000313" key="2">
    <source>
        <dbReference type="EMBL" id="MDO7787646.1"/>
    </source>
</evidence>
<evidence type="ECO:0000313" key="3">
    <source>
        <dbReference type="Proteomes" id="UP001172911"/>
    </source>
</evidence>
<dbReference type="EMBL" id="JARPTC010000015">
    <property type="protein sequence ID" value="MDO7787646.1"/>
    <property type="molecule type" value="Genomic_DNA"/>
</dbReference>
<dbReference type="InterPro" id="IPR038764">
    <property type="entry name" value="GNAT_N_AcTrfase_prd"/>
</dbReference>
<organism evidence="2 3">
    <name type="scientific">Desulforamulus aquiferis</name>
    <dbReference type="NCBI Taxonomy" id="1397668"/>
    <lineage>
        <taxon>Bacteria</taxon>
        <taxon>Bacillati</taxon>
        <taxon>Bacillota</taxon>
        <taxon>Clostridia</taxon>
        <taxon>Eubacteriales</taxon>
        <taxon>Peptococcaceae</taxon>
        <taxon>Desulforamulus</taxon>
    </lineage>
</organism>
<dbReference type="AlphaFoldDB" id="A0AAW7ZEB1"/>
<reference evidence="2" key="1">
    <citation type="journal article" date="2023" name="J. Hazard. Mater.">
        <title>Anaerobic biodegradation of pyrene and benzo[a]pyrene by a new sulfate-reducing Desulforamulus aquiferis strain DSA.</title>
        <authorList>
            <person name="Zhang Z."/>
            <person name="Sun J."/>
            <person name="Gong X."/>
            <person name="Wang C."/>
            <person name="Wang H."/>
        </authorList>
    </citation>
    <scope>NUCLEOTIDE SEQUENCE</scope>
    <source>
        <strain evidence="2">DSA</strain>
    </source>
</reference>
<proteinExistence type="predicted"/>
<dbReference type="RefSeq" id="WP_304542852.1">
    <property type="nucleotide sequence ID" value="NZ_JARPTC010000015.1"/>
</dbReference>
<evidence type="ECO:0000259" key="1">
    <source>
        <dbReference type="PROSITE" id="PS51186"/>
    </source>
</evidence>
<dbReference type="Gene3D" id="3.40.630.30">
    <property type="match status" value="1"/>
</dbReference>
<accession>A0AAW7ZEB1</accession>
<dbReference type="InterPro" id="IPR016181">
    <property type="entry name" value="Acyl_CoA_acyltransferase"/>
</dbReference>
<dbReference type="GO" id="GO:0016747">
    <property type="term" value="F:acyltransferase activity, transferring groups other than amino-acyl groups"/>
    <property type="evidence" value="ECO:0007669"/>
    <property type="project" value="InterPro"/>
</dbReference>
<feature type="domain" description="N-acetyltransferase" evidence="1">
    <location>
        <begin position="6"/>
        <end position="150"/>
    </location>
</feature>
<dbReference type="Pfam" id="PF00583">
    <property type="entry name" value="Acetyltransf_1"/>
    <property type="match status" value="1"/>
</dbReference>
<keyword evidence="3" id="KW-1185">Reference proteome</keyword>
<dbReference type="PANTHER" id="PTHR41700">
    <property type="entry name" value="GCN5-RELATED N-ACETYLTRANSFERASE"/>
    <property type="match status" value="1"/>
</dbReference>
<comment type="caution">
    <text evidence="2">The sequence shown here is derived from an EMBL/GenBank/DDBJ whole genome shotgun (WGS) entry which is preliminary data.</text>
</comment>
<gene>
    <name evidence="2" type="ORF">P6N53_10500</name>
</gene>
<sequence>MTLPDITIRPLTTVSEMYELQKIEDLVWTGEITTPIHQTITVARNGGIILGAFLGEEMIGMLYSFPGFYNQQVYLCSHSMAVKKEFRSGGIGERLKRAQAEAAIKAGYRLMTWTYDPLETANGYLNVGKLGAICTTYITDCYGEMEDPMNQGLPTDRFKVEWWLKEQRPDLSAGKEKSLLVWKQGNNRLPVPKLINDDLAGAEVVSLSVPANFQQIKESDLGLAREWRFMTRQVLTDYFNSGWAVAGFRLRRGEPVHEYLLTYRNSLGLPPAPWQKGE</sequence>
<dbReference type="PROSITE" id="PS51186">
    <property type="entry name" value="GNAT"/>
    <property type="match status" value="1"/>
</dbReference>
<name>A0AAW7ZEB1_9FIRM</name>
<dbReference type="SUPFAM" id="SSF55729">
    <property type="entry name" value="Acyl-CoA N-acyltransferases (Nat)"/>
    <property type="match status" value="1"/>
</dbReference>
<protein>
    <recommendedName>
        <fullName evidence="1">N-acetyltransferase domain-containing protein</fullName>
    </recommendedName>
</protein>
<dbReference type="PANTHER" id="PTHR41700:SF1">
    <property type="entry name" value="N-ACETYLTRANSFERASE DOMAIN-CONTAINING PROTEIN"/>
    <property type="match status" value="1"/>
</dbReference>